<sequence>LAAAVLGHGEPRDYEDFLAQRVAVNYLAGALLMPQRAASSLLRAAQKRRDLSVDDLKDAFGVSYEAAAHRFTNLATVDLGIRCHFQKVHETGVIHKAYENDGIVFPADHTGAIEGQQACRKWGARQAFS</sequence>
<comment type="caution">
    <text evidence="2">The sequence shown here is derived from an EMBL/GenBank/DDBJ whole genome shotgun (WGS) entry which is preliminary data.</text>
</comment>
<gene>
    <name evidence="2" type="ORF">GUK36_43865</name>
</gene>
<name>A0A6P0DVI1_RHILE</name>
<evidence type="ECO:0000259" key="1">
    <source>
        <dbReference type="Pfam" id="PF06114"/>
    </source>
</evidence>
<accession>A0A6P0DVI1</accession>
<organism evidence="2 3">
    <name type="scientific">Rhizobium leguminosarum</name>
    <dbReference type="NCBI Taxonomy" id="384"/>
    <lineage>
        <taxon>Bacteria</taxon>
        <taxon>Pseudomonadati</taxon>
        <taxon>Pseudomonadota</taxon>
        <taxon>Alphaproteobacteria</taxon>
        <taxon>Hyphomicrobiales</taxon>
        <taxon>Rhizobiaceae</taxon>
        <taxon>Rhizobium/Agrobacterium group</taxon>
        <taxon>Rhizobium</taxon>
    </lineage>
</organism>
<dbReference type="RefSeq" id="WP_164002007.1">
    <property type="nucleotide sequence ID" value="NZ_WXXP01001272.1"/>
</dbReference>
<feature type="domain" description="IrrE N-terminal-like" evidence="1">
    <location>
        <begin position="20"/>
        <end position="71"/>
    </location>
</feature>
<feature type="non-terminal residue" evidence="2">
    <location>
        <position position="129"/>
    </location>
</feature>
<feature type="non-terminal residue" evidence="2">
    <location>
        <position position="1"/>
    </location>
</feature>
<dbReference type="InterPro" id="IPR010359">
    <property type="entry name" value="IrrE_HExxH"/>
</dbReference>
<protein>
    <submittedName>
        <fullName evidence="2">ImmA/IrrE family metallo-endopeptidase</fullName>
    </submittedName>
</protein>
<dbReference type="Proteomes" id="UP000471409">
    <property type="component" value="Unassembled WGS sequence"/>
</dbReference>
<evidence type="ECO:0000313" key="3">
    <source>
        <dbReference type="Proteomes" id="UP000471409"/>
    </source>
</evidence>
<reference evidence="2 3" key="1">
    <citation type="submission" date="2020-01" db="EMBL/GenBank/DDBJ databases">
        <title>Rhizobium genotypes associated with high levels of biological nitrogen fixation by grain legumes in a temperate-maritime cropping system.</title>
        <authorList>
            <person name="Maluk M."/>
            <person name="Francesc Ferrando Molina F."/>
            <person name="Lopez Del Egido L."/>
            <person name="Lafos M."/>
            <person name="Langarica-Fuentes A."/>
            <person name="Gebre Yohannes G."/>
            <person name="Young M.W."/>
            <person name="Martin P."/>
            <person name="Gantlett R."/>
            <person name="Kenicer G."/>
            <person name="Hawes C."/>
            <person name="Begg G.S."/>
            <person name="Quilliam R.S."/>
            <person name="Squire G.R."/>
            <person name="Poole P.S."/>
            <person name="Young P.W."/>
            <person name="Iannetta P.M."/>
            <person name="James E.K."/>
        </authorList>
    </citation>
    <scope>NUCLEOTIDE SEQUENCE [LARGE SCALE GENOMIC DNA]</scope>
    <source>
        <strain evidence="2 3">JHI944</strain>
    </source>
</reference>
<proteinExistence type="predicted"/>
<dbReference type="EMBL" id="WXXP01001272">
    <property type="protein sequence ID" value="NEK56162.1"/>
    <property type="molecule type" value="Genomic_DNA"/>
</dbReference>
<dbReference type="Pfam" id="PF06114">
    <property type="entry name" value="Peptidase_M78"/>
    <property type="match status" value="1"/>
</dbReference>
<dbReference type="AlphaFoldDB" id="A0A6P0DVI1"/>
<evidence type="ECO:0000313" key="2">
    <source>
        <dbReference type="EMBL" id="NEK56162.1"/>
    </source>
</evidence>